<dbReference type="Pfam" id="PF09742">
    <property type="entry name" value="Dymeclin"/>
    <property type="match status" value="1"/>
</dbReference>
<dbReference type="PANTHER" id="PTHR12895:SF9">
    <property type="entry name" value="DYMECLIN"/>
    <property type="match status" value="1"/>
</dbReference>
<reference evidence="5 6" key="1">
    <citation type="submission" date="2013-09" db="EMBL/GenBank/DDBJ databases">
        <title>Corchorus capsularis genome sequencing.</title>
        <authorList>
            <person name="Alam M."/>
            <person name="Haque M.S."/>
            <person name="Islam M.S."/>
            <person name="Emdad E.M."/>
            <person name="Islam M.M."/>
            <person name="Ahmed B."/>
            <person name="Halim A."/>
            <person name="Hossen Q.M.M."/>
            <person name="Hossain M.Z."/>
            <person name="Ahmed R."/>
            <person name="Khan M.M."/>
            <person name="Islam R."/>
            <person name="Rashid M.M."/>
            <person name="Khan S.A."/>
            <person name="Rahman M.S."/>
            <person name="Alam M."/>
        </authorList>
    </citation>
    <scope>NUCLEOTIDE SEQUENCE [LARGE SCALE GENOMIC DNA]</scope>
    <source>
        <strain evidence="6">cv. CVL-1</strain>
        <tissue evidence="5">Whole seedling</tissue>
    </source>
</reference>
<dbReference type="Gramene" id="OMO93264">
    <property type="protein sequence ID" value="OMO93264"/>
    <property type="gene ID" value="CCACVL1_06564"/>
</dbReference>
<comment type="similarity">
    <text evidence="1">Belongs to the dymeclin family.</text>
</comment>
<organism evidence="5 6">
    <name type="scientific">Corchorus capsularis</name>
    <name type="common">Jute</name>
    <dbReference type="NCBI Taxonomy" id="210143"/>
    <lineage>
        <taxon>Eukaryota</taxon>
        <taxon>Viridiplantae</taxon>
        <taxon>Streptophyta</taxon>
        <taxon>Embryophyta</taxon>
        <taxon>Tracheophyta</taxon>
        <taxon>Spermatophyta</taxon>
        <taxon>Magnoliopsida</taxon>
        <taxon>eudicotyledons</taxon>
        <taxon>Gunneridae</taxon>
        <taxon>Pentapetalae</taxon>
        <taxon>rosids</taxon>
        <taxon>malvids</taxon>
        <taxon>Malvales</taxon>
        <taxon>Malvaceae</taxon>
        <taxon>Grewioideae</taxon>
        <taxon>Apeibeae</taxon>
        <taxon>Corchorus</taxon>
    </lineage>
</organism>
<evidence type="ECO:0000256" key="3">
    <source>
        <dbReference type="ARBA" id="ARBA00022707"/>
    </source>
</evidence>
<evidence type="ECO:0000256" key="1">
    <source>
        <dbReference type="ARBA" id="ARBA00010603"/>
    </source>
</evidence>
<dbReference type="GO" id="GO:0005794">
    <property type="term" value="C:Golgi apparatus"/>
    <property type="evidence" value="ECO:0007669"/>
    <property type="project" value="TreeGrafter"/>
</dbReference>
<gene>
    <name evidence="5" type="ORF">CCACVL1_06564</name>
</gene>
<dbReference type="EMBL" id="AWWV01008091">
    <property type="protein sequence ID" value="OMO93264.1"/>
    <property type="molecule type" value="Genomic_DNA"/>
</dbReference>
<accession>A0A1R3JEK9</accession>
<proteinExistence type="inferred from homology"/>
<comment type="caution">
    <text evidence="5">The sequence shown here is derived from an EMBL/GenBank/DDBJ whole genome shotgun (WGS) entry which is preliminary data.</text>
</comment>
<dbReference type="InterPro" id="IPR019142">
    <property type="entry name" value="Dymeclin"/>
</dbReference>
<dbReference type="GO" id="GO:0007030">
    <property type="term" value="P:Golgi organization"/>
    <property type="evidence" value="ECO:0007669"/>
    <property type="project" value="TreeGrafter"/>
</dbReference>
<dbReference type="OrthoDB" id="10253409at2759"/>
<dbReference type="PANTHER" id="PTHR12895">
    <property type="entry name" value="DYMECLIN"/>
    <property type="match status" value="1"/>
</dbReference>
<protein>
    <recommendedName>
        <fullName evidence="2">Dymeclin</fullName>
    </recommendedName>
</protein>
<evidence type="ECO:0000256" key="4">
    <source>
        <dbReference type="ARBA" id="ARBA00023288"/>
    </source>
</evidence>
<name>A0A1R3JEK9_COCAP</name>
<evidence type="ECO:0000313" key="5">
    <source>
        <dbReference type="EMBL" id="OMO93264.1"/>
    </source>
</evidence>
<sequence length="216" mass="24097">MDSQFQRPSDPTRESHFEYTDFRHTIRSWLTPSDATAAGRSGLNGSLQFSSLHTTCLATLANMAPRVHRLNAYASQRLVNLFNVLSRKFIKLVELRDDKLQIKAISTQGTALWKISSELAHGILHSLDLVQVIGIETVYIFSLSSGSNLEKHDVKISFKAITIVITAVSIALEKNQKLMGLVTLIIRNADQKSFRARLSGKCRTFDGRTGILLNLL</sequence>
<keyword evidence="3" id="KW-0519">Myristate</keyword>
<dbReference type="AlphaFoldDB" id="A0A1R3JEK9"/>
<evidence type="ECO:0000313" key="6">
    <source>
        <dbReference type="Proteomes" id="UP000188268"/>
    </source>
</evidence>
<keyword evidence="6" id="KW-1185">Reference proteome</keyword>
<evidence type="ECO:0000256" key="2">
    <source>
        <dbReference type="ARBA" id="ARBA00015736"/>
    </source>
</evidence>
<dbReference type="Proteomes" id="UP000188268">
    <property type="component" value="Unassembled WGS sequence"/>
</dbReference>
<dbReference type="STRING" id="210143.A0A1R3JEK9"/>
<keyword evidence="4" id="KW-0449">Lipoprotein</keyword>